<keyword evidence="6" id="KW-1185">Reference proteome</keyword>
<dbReference type="EMBL" id="MCGO01000056">
    <property type="protein sequence ID" value="ORY36295.1"/>
    <property type="molecule type" value="Genomic_DNA"/>
</dbReference>
<feature type="compositionally biased region" description="Low complexity" evidence="3">
    <location>
        <begin position="347"/>
        <end position="369"/>
    </location>
</feature>
<dbReference type="Proteomes" id="UP000193642">
    <property type="component" value="Unassembled WGS sequence"/>
</dbReference>
<dbReference type="AlphaFoldDB" id="A0A1Y2BQ36"/>
<evidence type="ECO:0000259" key="4">
    <source>
        <dbReference type="Pfam" id="PF07202"/>
    </source>
</evidence>
<feature type="compositionally biased region" description="Low complexity" evidence="3">
    <location>
        <begin position="81"/>
        <end position="91"/>
    </location>
</feature>
<organism evidence="5 6">
    <name type="scientific">Rhizoclosmatium globosum</name>
    <dbReference type="NCBI Taxonomy" id="329046"/>
    <lineage>
        <taxon>Eukaryota</taxon>
        <taxon>Fungi</taxon>
        <taxon>Fungi incertae sedis</taxon>
        <taxon>Chytridiomycota</taxon>
        <taxon>Chytridiomycota incertae sedis</taxon>
        <taxon>Chytridiomycetes</taxon>
        <taxon>Chytridiales</taxon>
        <taxon>Chytriomycetaceae</taxon>
        <taxon>Rhizoclosmatium</taxon>
    </lineage>
</organism>
<feature type="region of interest" description="Disordered" evidence="3">
    <location>
        <begin position="269"/>
        <end position="381"/>
    </location>
</feature>
<evidence type="ECO:0000313" key="5">
    <source>
        <dbReference type="EMBL" id="ORY36295.1"/>
    </source>
</evidence>
<name>A0A1Y2BQ36_9FUNG</name>
<dbReference type="PANTHER" id="PTHR10331">
    <property type="entry name" value="T COMPLEX PROTEIN 10"/>
    <property type="match status" value="1"/>
</dbReference>
<sequence length="590" mass="65366">MASTLLLARRNSRESWRHRLSCLRESSRNHHQEAVEEVQEEESEYFSRNGVTRDWSLGQDELLALSNNNNNNDNENHLESQQQQQQQQQKQLQQLQQLKPLETRLPRPLQTTASSASASNAILLTEFNSLKLEHESLIETHNSLVAENNNQRAKIDSLNDALKSLKKERDLWEKSARATEMIPSKKEREQLDLLRMKVAQLQQTVKVTEQKAAAASDRYKLRIDELTKQNAELMQEISILEQDRAEALAAVACAAEIPSVVRRTASHPLQQAVHPQKGIASNSITKPLPPLITSKQPLPLQQTQTTQPKTLSKSNNAPITLSKQQQWKEVNPTPSVTAVRHVPPPSTQQQQSPPIASSSSSTAKSKQVSNETDSTSTRKDASTLFLMEGRKALDALQQRLGITDQYTVRRIPNPNNKTPTNLHNNLPNNNPHQHPQTLSYYKNGTLKHKCPDTQTTKIFFNNGDFKETSTSTGRIVYWYASKQILHTTCGDGSETVEFLESGQVERRSVDGSREITFRDGTVKRVFVGGEEESVFPDGTVQRVDADGVRTVFFGGGGGSGGGGGGRSRGDGVGVYGSAGFGGVGRIGSEL</sequence>
<accession>A0A1Y2BQ36</accession>
<dbReference type="OrthoDB" id="10252174at2759"/>
<feature type="compositionally biased region" description="Low complexity" evidence="3">
    <location>
        <begin position="293"/>
        <end position="314"/>
    </location>
</feature>
<feature type="domain" description="Centromere protein J C-terminal" evidence="4">
    <location>
        <begin position="490"/>
        <end position="524"/>
    </location>
</feature>
<protein>
    <recommendedName>
        <fullName evidence="4">Centromere protein J C-terminal domain-containing protein</fullName>
    </recommendedName>
</protein>
<feature type="coiled-coil region" evidence="2">
    <location>
        <begin position="141"/>
        <end position="250"/>
    </location>
</feature>
<gene>
    <name evidence="5" type="ORF">BCR33DRAFT_790350</name>
</gene>
<comment type="similarity">
    <text evidence="1">Belongs to the TCP10 family.</text>
</comment>
<dbReference type="STRING" id="329046.A0A1Y2BQ36"/>
<dbReference type="PANTHER" id="PTHR10331:SF6">
    <property type="entry name" value="SPINDLE ASSEMBLY ABNORMAL 4"/>
    <property type="match status" value="1"/>
</dbReference>
<dbReference type="InterPro" id="IPR009852">
    <property type="entry name" value="CENPJ_C_dom"/>
</dbReference>
<evidence type="ECO:0000256" key="3">
    <source>
        <dbReference type="SAM" id="MobiDB-lite"/>
    </source>
</evidence>
<evidence type="ECO:0000256" key="1">
    <source>
        <dbReference type="ARBA" id="ARBA00005627"/>
    </source>
</evidence>
<dbReference type="Pfam" id="PF07202">
    <property type="entry name" value="Tcp10_C"/>
    <property type="match status" value="2"/>
</dbReference>
<evidence type="ECO:0000256" key="2">
    <source>
        <dbReference type="SAM" id="Coils"/>
    </source>
</evidence>
<proteinExistence type="inferred from homology"/>
<feature type="region of interest" description="Disordered" evidence="3">
    <location>
        <begin position="64"/>
        <end position="91"/>
    </location>
</feature>
<reference evidence="5 6" key="1">
    <citation type="submission" date="2016-07" db="EMBL/GenBank/DDBJ databases">
        <title>Pervasive Adenine N6-methylation of Active Genes in Fungi.</title>
        <authorList>
            <consortium name="DOE Joint Genome Institute"/>
            <person name="Mondo S.J."/>
            <person name="Dannebaum R.O."/>
            <person name="Kuo R.C."/>
            <person name="Labutti K."/>
            <person name="Haridas S."/>
            <person name="Kuo A."/>
            <person name="Salamov A."/>
            <person name="Ahrendt S.R."/>
            <person name="Lipzen A."/>
            <person name="Sullivan W."/>
            <person name="Andreopoulos W.B."/>
            <person name="Clum A."/>
            <person name="Lindquist E."/>
            <person name="Daum C."/>
            <person name="Ramamoorthy G.K."/>
            <person name="Gryganskyi A."/>
            <person name="Culley D."/>
            <person name="Magnuson J.K."/>
            <person name="James T.Y."/>
            <person name="O'Malley M.A."/>
            <person name="Stajich J.E."/>
            <person name="Spatafora J.W."/>
            <person name="Visel A."/>
            <person name="Grigoriev I.V."/>
        </authorList>
    </citation>
    <scope>NUCLEOTIDE SEQUENCE [LARGE SCALE GENOMIC DNA]</scope>
    <source>
        <strain evidence="5 6">JEL800</strain>
    </source>
</reference>
<keyword evidence="2" id="KW-0175">Coiled coil</keyword>
<dbReference type="InterPro" id="IPR026581">
    <property type="entry name" value="TCP10L/CENPJ"/>
</dbReference>
<evidence type="ECO:0000313" key="6">
    <source>
        <dbReference type="Proteomes" id="UP000193642"/>
    </source>
</evidence>
<comment type="caution">
    <text evidence="5">The sequence shown here is derived from an EMBL/GenBank/DDBJ whole genome shotgun (WGS) entry which is preliminary data.</text>
</comment>
<feature type="domain" description="Centromere protein J C-terminal" evidence="4">
    <location>
        <begin position="529"/>
        <end position="553"/>
    </location>
</feature>
<dbReference type="Gene3D" id="2.60.450.20">
    <property type="match status" value="1"/>
</dbReference>
<feature type="compositionally biased region" description="Polar residues" evidence="3">
    <location>
        <begin position="315"/>
        <end position="336"/>
    </location>
</feature>
<dbReference type="InterPro" id="IPR047002">
    <property type="entry name" value="Tcp10_C_sf"/>
</dbReference>